<dbReference type="Gene3D" id="3.30.9.10">
    <property type="entry name" value="D-Amino Acid Oxidase, subunit A, domain 2"/>
    <property type="match status" value="1"/>
</dbReference>
<dbReference type="InterPro" id="IPR032503">
    <property type="entry name" value="FAO_M"/>
</dbReference>
<dbReference type="Proteomes" id="UP001140453">
    <property type="component" value="Unassembled WGS sequence"/>
</dbReference>
<evidence type="ECO:0008006" key="8">
    <source>
        <dbReference type="Google" id="ProtNLM"/>
    </source>
</evidence>
<dbReference type="Gene3D" id="2.40.30.110">
    <property type="entry name" value="Aminomethyltransferase beta-barrel domains"/>
    <property type="match status" value="1"/>
</dbReference>
<dbReference type="InterPro" id="IPR036188">
    <property type="entry name" value="FAD/NAD-bd_sf"/>
</dbReference>
<feature type="domain" description="GCVT N-terminal" evidence="3">
    <location>
        <begin position="446"/>
        <end position="739"/>
    </location>
</feature>
<dbReference type="PANTHER" id="PTHR43757">
    <property type="entry name" value="AMINOMETHYLTRANSFERASE"/>
    <property type="match status" value="1"/>
</dbReference>
<dbReference type="OrthoDB" id="498204at2759"/>
<name>A0A9W8Z2I5_9PEZI</name>
<dbReference type="SUPFAM" id="SSF54373">
    <property type="entry name" value="FAD-linked reductases, C-terminal domain"/>
    <property type="match status" value="1"/>
</dbReference>
<dbReference type="PANTHER" id="PTHR43757:SF2">
    <property type="entry name" value="AMINOMETHYLTRANSFERASE, MITOCHONDRIAL"/>
    <property type="match status" value="1"/>
</dbReference>
<dbReference type="InterPro" id="IPR027266">
    <property type="entry name" value="TrmE/GcvT-like"/>
</dbReference>
<feature type="domain" description="FAD dependent oxidoreductase" evidence="2">
    <location>
        <begin position="16"/>
        <end position="385"/>
    </location>
</feature>
<dbReference type="InterPro" id="IPR006222">
    <property type="entry name" value="GCVT_N"/>
</dbReference>
<dbReference type="Gene3D" id="3.30.70.1400">
    <property type="entry name" value="Aminomethyltransferase beta-barrel domains"/>
    <property type="match status" value="1"/>
</dbReference>
<accession>A0A9W8Z2I5</accession>
<dbReference type="SUPFAM" id="SSF51905">
    <property type="entry name" value="FAD/NAD(P)-binding domain"/>
    <property type="match status" value="1"/>
</dbReference>
<dbReference type="Pfam" id="PF08669">
    <property type="entry name" value="GCV_T_C"/>
    <property type="match status" value="1"/>
</dbReference>
<evidence type="ECO:0000259" key="2">
    <source>
        <dbReference type="Pfam" id="PF01266"/>
    </source>
</evidence>
<dbReference type="InterPro" id="IPR013977">
    <property type="entry name" value="GcvT_C"/>
</dbReference>
<evidence type="ECO:0000259" key="4">
    <source>
        <dbReference type="Pfam" id="PF08669"/>
    </source>
</evidence>
<comment type="similarity">
    <text evidence="1">Belongs to the GcvT family.</text>
</comment>
<keyword evidence="7" id="KW-1185">Reference proteome</keyword>
<dbReference type="Pfam" id="PF01266">
    <property type="entry name" value="DAO"/>
    <property type="match status" value="1"/>
</dbReference>
<evidence type="ECO:0000313" key="6">
    <source>
        <dbReference type="EMBL" id="KAJ4397661.1"/>
    </source>
</evidence>
<dbReference type="Pfam" id="PF01571">
    <property type="entry name" value="GCV_T"/>
    <property type="match status" value="1"/>
</dbReference>
<evidence type="ECO:0000259" key="3">
    <source>
        <dbReference type="Pfam" id="PF01571"/>
    </source>
</evidence>
<sequence length="845" mass="92021">MGSVVYPQESEGLDRRVVIVGAGIVGVNVADELVQRGWTDITVIEQGPLSMPGGSSSHAPGLVFQTNPDRSMTNFAKYTVEKLLSIQKDGQSCFNQVGGLEIATTPARLEELKRKHGYAQSYGVEASLISKEKCLELHPLLADGDKVLGGLHIPTDGLALAARAVQILIERTKAAGVKYLELTPVTGVEQSAGRVTGVTTANNGTIPADLVVSCGGFWGVELGAMVGLKVPLVPMAHQYAKTTSMPVLKARDNPEGSAKLPILRYQDEDLYYREHGDKLGIGYYGHKPMPVVAASLGPTPKEVDEHHMPSRLDFTKEDFAPAWKLTQELIPATKDAEVEDGFNGIFSFTPDGGSLVGPHPTLEGFFVAEAIWVTHSAGLARAVAEVLTTGKSTFELASSDIRRFEDVQLTDAYIQETSAQGFVEVYDIIHPHQPKDSPRCLRTSPFYPRQVEKGAFFLEGGAWERPQWYETNAPLLETMPAEWKAPERDAWSARYWSPIAAAEAWKTRTSVAMYDMTPLRRLEVSGPGAEALLQRVSTGDVSKKPLPKTGPVTYTLFLDAQGGVRSDVTVARIETELFQVGCNTPIDTVYLKEEARKQAAADPTKWAYVKDITGSTCCIGLWGPLAREVITKVSGDDWGPKALRYFRCKRVSVGGIPVTAMRLSYVGELGWELYASAEYGLKLWDVLSAAGEEFGIIAAGRQAFNSLRLEKGYRSWGTDMTTEHDPFQSGLGFAVKMDKEGGFVGSKALQGKSAETSSKRLRCLTVDDGTSTVLGKEPVILDNKPVGYVTSAAYGYSVGKPIAYAWLPSSMSEGEGVEIEYFGRRIKATITPEPLFDPKMERLRG</sequence>
<dbReference type="AlphaFoldDB" id="A0A9W8Z2I5"/>
<dbReference type="SUPFAM" id="SSF103025">
    <property type="entry name" value="Folate-binding domain"/>
    <property type="match status" value="1"/>
</dbReference>
<feature type="domain" description="Aminomethyltransferase C-terminal" evidence="4">
    <location>
        <begin position="759"/>
        <end position="837"/>
    </location>
</feature>
<evidence type="ECO:0000256" key="1">
    <source>
        <dbReference type="ARBA" id="ARBA00008609"/>
    </source>
</evidence>
<evidence type="ECO:0000259" key="5">
    <source>
        <dbReference type="Pfam" id="PF16350"/>
    </source>
</evidence>
<reference evidence="6" key="1">
    <citation type="submission" date="2022-10" db="EMBL/GenBank/DDBJ databases">
        <title>Tapping the CABI collections for fungal endophytes: first genome assemblies for Collariella, Neodidymelliopsis, Ascochyta clinopodiicola, Didymella pomorum, Didymosphaeria variabile, Neocosmospora piperis and Neocucurbitaria cava.</title>
        <authorList>
            <person name="Hill R."/>
        </authorList>
    </citation>
    <scope>NUCLEOTIDE SEQUENCE</scope>
    <source>
        <strain evidence="6">IMI 355082</strain>
    </source>
</reference>
<dbReference type="Gene3D" id="3.30.1360.120">
    <property type="entry name" value="Probable tRNA modification gtpase trme, domain 1"/>
    <property type="match status" value="1"/>
</dbReference>
<evidence type="ECO:0000313" key="7">
    <source>
        <dbReference type="Proteomes" id="UP001140453"/>
    </source>
</evidence>
<dbReference type="InterPro" id="IPR029043">
    <property type="entry name" value="GcvT/YgfZ_C"/>
</dbReference>
<dbReference type="Pfam" id="PF16350">
    <property type="entry name" value="FAO_M"/>
    <property type="match status" value="1"/>
</dbReference>
<dbReference type="SUPFAM" id="SSF101790">
    <property type="entry name" value="Aminomethyltransferase beta-barrel domain"/>
    <property type="match status" value="1"/>
</dbReference>
<dbReference type="InterPro" id="IPR028896">
    <property type="entry name" value="GcvT/YgfZ/DmdA"/>
</dbReference>
<comment type="caution">
    <text evidence="6">The sequence shown here is derived from an EMBL/GenBank/DDBJ whole genome shotgun (WGS) entry which is preliminary data.</text>
</comment>
<dbReference type="EMBL" id="JAPEVB010000001">
    <property type="protein sequence ID" value="KAJ4397661.1"/>
    <property type="molecule type" value="Genomic_DNA"/>
</dbReference>
<organism evidence="6 7">
    <name type="scientific">Gnomoniopsis smithogilvyi</name>
    <dbReference type="NCBI Taxonomy" id="1191159"/>
    <lineage>
        <taxon>Eukaryota</taxon>
        <taxon>Fungi</taxon>
        <taxon>Dikarya</taxon>
        <taxon>Ascomycota</taxon>
        <taxon>Pezizomycotina</taxon>
        <taxon>Sordariomycetes</taxon>
        <taxon>Sordariomycetidae</taxon>
        <taxon>Diaporthales</taxon>
        <taxon>Gnomoniaceae</taxon>
        <taxon>Gnomoniopsis</taxon>
    </lineage>
</organism>
<dbReference type="InterPro" id="IPR006076">
    <property type="entry name" value="FAD-dep_OxRdtase"/>
</dbReference>
<gene>
    <name evidence="6" type="ORF">N0V93_001894</name>
</gene>
<dbReference type="GO" id="GO:0005739">
    <property type="term" value="C:mitochondrion"/>
    <property type="evidence" value="ECO:0007669"/>
    <property type="project" value="TreeGrafter"/>
</dbReference>
<protein>
    <recommendedName>
        <fullName evidence="8">Sarcosine dehydrogenase</fullName>
    </recommendedName>
</protein>
<dbReference type="Gene3D" id="3.50.50.60">
    <property type="entry name" value="FAD/NAD(P)-binding domain"/>
    <property type="match status" value="1"/>
</dbReference>
<proteinExistence type="inferred from homology"/>
<feature type="domain" description="FAD dependent oxidoreductase central" evidence="5">
    <location>
        <begin position="389"/>
        <end position="444"/>
    </location>
</feature>